<dbReference type="EMBL" id="JADGIZ020000017">
    <property type="protein sequence ID" value="KAL2916380.1"/>
    <property type="molecule type" value="Genomic_DNA"/>
</dbReference>
<feature type="compositionally biased region" description="Polar residues" evidence="1">
    <location>
        <begin position="344"/>
        <end position="355"/>
    </location>
</feature>
<keyword evidence="3" id="KW-1185">Reference proteome</keyword>
<gene>
    <name evidence="2" type="ORF">HK105_204136</name>
</gene>
<dbReference type="Proteomes" id="UP001527925">
    <property type="component" value="Unassembled WGS sequence"/>
</dbReference>
<evidence type="ECO:0000256" key="1">
    <source>
        <dbReference type="SAM" id="MobiDB-lite"/>
    </source>
</evidence>
<feature type="compositionally biased region" description="Basic and acidic residues" evidence="1">
    <location>
        <begin position="128"/>
        <end position="147"/>
    </location>
</feature>
<feature type="region of interest" description="Disordered" evidence="1">
    <location>
        <begin position="279"/>
        <end position="355"/>
    </location>
</feature>
<sequence>MRSSVHGAQGSPNVVPTRRASLGGNYARRISESEVRHRPVRALGIGETAGGFSVTSVSELMDEVLEAESAEASARGVFREPEAMDGYSSSDGNESDPGDPARLEKSAARRSVSKRRSNTIGPGGREASVVRRATERASRHDAAEQSRDSGTGDGVIVRSTDEAERIRTHRRASSVSEPRGSVYASTAPPPPTISIFEEPGPESTPEPVPTLLAPIEPDIASVSPSALALAASFGNGMLGAMSSEPHRNSIYDVMQMLKQSPEISRRLEEAALSAIAGSDGDRLRMSSSGRSTRQVKAGASGEHDANGKKDGADKESTDGEGRPSANPASSDGSAAAVGSSSASTNTHSLDGSESNQLAIAAPKRFMDGKLEMQHEHLGAGNTSNIERGPSLIMPGPPPSGNSVKFHESLVHADELEEFLNPPQPGALLLRTAELEAAEDPSKASCRRHLRAESMLINKNVITNKYVPLRKPRSYLPAGATKKAPPLPKTPPEIHPPIAKDPIFSVPPEILLRSLLKVQELTTRASLRSRQWSAAESKSRIDTPRDAASPSRRTRTAARNAAREAAALAAASEAVASAMAAAAASSLLKNIGGPAAQSILEDVGSRQISFSDLMPKEGPYYVHPWVQDATATHLQPHCAPTPREHAHSRAQTSHTQQHETASSRDPCHTHGPRTVHVHPPEDLPEHTPNHPDGRRWLLESMDAGSVMSLSEFQIAMANEDFQDLSHTIVPITRFTPTVVAGAAATDKASGADVRGNAQSRHSKRGASRVGVSDSLMSPTIASTRRSRSLISPDGVTARQDVTKPGPQNAEDSNAHPQYHLHMQQRNIPPPAFGPQFNFDSDEVLQRLIRSSRNVPVLGYLSVSQTPSTGTRTGNDTASFGISGSTLTPTSQRGPRDNGRVSNAAVGGAGGALYRRIVAGVDSKPSTSHEQHAPLPLLNQLSVSSLEAGMGELPRVAREAQLPVRLPSLPIHGRCPTAVATHFKCSSREERMCEVMDRPQTQHRANVRHNPGLGYLDSSHDFCTGDADTRANFRRTGDTQREPA</sequence>
<feature type="compositionally biased region" description="Polar residues" evidence="1">
    <location>
        <begin position="648"/>
        <end position="659"/>
    </location>
</feature>
<feature type="region of interest" description="Disordered" evidence="1">
    <location>
        <begin position="634"/>
        <end position="694"/>
    </location>
</feature>
<feature type="compositionally biased region" description="Polar residues" evidence="1">
    <location>
        <begin position="862"/>
        <end position="891"/>
    </location>
</feature>
<feature type="region of interest" description="Disordered" evidence="1">
    <location>
        <begin position="526"/>
        <end position="559"/>
    </location>
</feature>
<feature type="compositionally biased region" description="Basic and acidic residues" evidence="1">
    <location>
        <begin position="301"/>
        <end position="321"/>
    </location>
</feature>
<reference evidence="2 3" key="1">
    <citation type="submission" date="2023-09" db="EMBL/GenBank/DDBJ databases">
        <title>Pangenome analysis of Batrachochytrium dendrobatidis and related Chytrids.</title>
        <authorList>
            <person name="Yacoub M.N."/>
            <person name="Stajich J.E."/>
            <person name="James T.Y."/>
        </authorList>
    </citation>
    <scope>NUCLEOTIDE SEQUENCE [LARGE SCALE GENOMIC DNA]</scope>
    <source>
        <strain evidence="2 3">JEL0888</strain>
    </source>
</reference>
<feature type="region of interest" description="Disordered" evidence="1">
    <location>
        <begin position="743"/>
        <end position="812"/>
    </location>
</feature>
<protein>
    <submittedName>
        <fullName evidence="2">Uncharacterized protein</fullName>
    </submittedName>
</protein>
<feature type="compositionally biased region" description="Polar residues" evidence="1">
    <location>
        <begin position="526"/>
        <end position="535"/>
    </location>
</feature>
<organism evidence="2 3">
    <name type="scientific">Polyrhizophydium stewartii</name>
    <dbReference type="NCBI Taxonomy" id="2732419"/>
    <lineage>
        <taxon>Eukaryota</taxon>
        <taxon>Fungi</taxon>
        <taxon>Fungi incertae sedis</taxon>
        <taxon>Chytridiomycota</taxon>
        <taxon>Chytridiomycota incertae sedis</taxon>
        <taxon>Chytridiomycetes</taxon>
        <taxon>Rhizophydiales</taxon>
        <taxon>Rhizophydiales incertae sedis</taxon>
        <taxon>Polyrhizophydium</taxon>
    </lineage>
</organism>
<feature type="compositionally biased region" description="Basic and acidic residues" evidence="1">
    <location>
        <begin position="677"/>
        <end position="694"/>
    </location>
</feature>
<name>A0ABR4NA36_9FUNG</name>
<evidence type="ECO:0000313" key="3">
    <source>
        <dbReference type="Proteomes" id="UP001527925"/>
    </source>
</evidence>
<evidence type="ECO:0000313" key="2">
    <source>
        <dbReference type="EMBL" id="KAL2916380.1"/>
    </source>
</evidence>
<feature type="region of interest" description="Disordered" evidence="1">
    <location>
        <begin position="71"/>
        <end position="207"/>
    </location>
</feature>
<proteinExistence type="predicted"/>
<feature type="compositionally biased region" description="Low complexity" evidence="1">
    <location>
        <begin position="545"/>
        <end position="559"/>
    </location>
</feature>
<accession>A0ABR4NA36</accession>
<comment type="caution">
    <text evidence="2">The sequence shown here is derived from an EMBL/GenBank/DDBJ whole genome shotgun (WGS) entry which is preliminary data.</text>
</comment>
<feature type="region of interest" description="Disordered" evidence="1">
    <location>
        <begin position="862"/>
        <end position="902"/>
    </location>
</feature>
<feature type="compositionally biased region" description="Low complexity" evidence="1">
    <location>
        <begin position="328"/>
        <end position="343"/>
    </location>
</feature>
<feature type="region of interest" description="Disordered" evidence="1">
    <location>
        <begin position="1"/>
        <end position="35"/>
    </location>
</feature>
<feature type="compositionally biased region" description="Polar residues" evidence="1">
    <location>
        <begin position="773"/>
        <end position="782"/>
    </location>
</feature>
<feature type="compositionally biased region" description="Polar residues" evidence="1">
    <location>
        <begin position="285"/>
        <end position="294"/>
    </location>
</feature>